<protein>
    <submittedName>
        <fullName evidence="1">Uncharacterized protein</fullName>
    </submittedName>
</protein>
<accession>X0XRC3</accession>
<organism evidence="1">
    <name type="scientific">marine sediment metagenome</name>
    <dbReference type="NCBI Taxonomy" id="412755"/>
    <lineage>
        <taxon>unclassified sequences</taxon>
        <taxon>metagenomes</taxon>
        <taxon>ecological metagenomes</taxon>
    </lineage>
</organism>
<dbReference type="EMBL" id="BARS01050161">
    <property type="protein sequence ID" value="GAG45800.1"/>
    <property type="molecule type" value="Genomic_DNA"/>
</dbReference>
<feature type="non-terminal residue" evidence="1">
    <location>
        <position position="1"/>
    </location>
</feature>
<reference evidence="1" key="1">
    <citation type="journal article" date="2014" name="Front. Microbiol.">
        <title>High frequency of phylogenetically diverse reductive dehalogenase-homologous genes in deep subseafloor sedimentary metagenomes.</title>
        <authorList>
            <person name="Kawai M."/>
            <person name="Futagami T."/>
            <person name="Toyoda A."/>
            <person name="Takaki Y."/>
            <person name="Nishi S."/>
            <person name="Hori S."/>
            <person name="Arai W."/>
            <person name="Tsubouchi T."/>
            <person name="Morono Y."/>
            <person name="Uchiyama I."/>
            <person name="Ito T."/>
            <person name="Fujiyama A."/>
            <person name="Inagaki F."/>
            <person name="Takami H."/>
        </authorList>
    </citation>
    <scope>NUCLEOTIDE SEQUENCE</scope>
    <source>
        <strain evidence="1">Expedition CK06-06</strain>
    </source>
</reference>
<dbReference type="AlphaFoldDB" id="X0XRC3"/>
<evidence type="ECO:0000313" key="1">
    <source>
        <dbReference type="EMBL" id="GAG45800.1"/>
    </source>
</evidence>
<comment type="caution">
    <text evidence="1">The sequence shown here is derived from an EMBL/GenBank/DDBJ whole genome shotgun (WGS) entry which is preliminary data.</text>
</comment>
<proteinExistence type="predicted"/>
<name>X0XRC3_9ZZZZ</name>
<gene>
    <name evidence="1" type="ORF">S01H1_74931</name>
</gene>
<sequence length="225" mass="24045">TLIDKTAAKLEESLPVWAKELLPPASQPVNHAAALRERAKGKVLPGIAVWIPEVHFGRFVVDPAVETEFQMLLTEAGMSPVEVSPKSVKSLQLAASSHAPATAPSSAVTMVVPPAQSSEAQQSPASVAVAPAQLRELFPNVRYLICGEAFSEDGQRLHGLVVSSARAEVKVVDLRSGKIILVDRATDHAPDLSARVAGKTALQKAGRTLALRMLPKLIDRFEDQK</sequence>